<evidence type="ECO:0000256" key="4">
    <source>
        <dbReference type="ARBA" id="ARBA00044235"/>
    </source>
</evidence>
<dbReference type="PANTHER" id="PTHR28052:SF1">
    <property type="entry name" value="UPF0545 PROTEIN C22ORF39"/>
    <property type="match status" value="1"/>
</dbReference>
<dbReference type="EMBL" id="JAZGQO010000002">
    <property type="protein sequence ID" value="KAK6192807.1"/>
    <property type="molecule type" value="Genomic_DNA"/>
</dbReference>
<evidence type="ECO:0000313" key="5">
    <source>
        <dbReference type="EMBL" id="KAK6192807.1"/>
    </source>
</evidence>
<proteinExistence type="inferred from homology"/>
<gene>
    <name evidence="5" type="ORF">SNE40_004217</name>
</gene>
<name>A0AAN8KCT9_PATCE</name>
<sequence length="151" mass="18312">MSAPSEETSGSADIFEDAWLLRPCEMYSEEYLECKSWRGRFHQKYIFGETLDCSKWKENYDNCMKFRNYKDTEAMKKVIEDERLRREQRLAAARGNNTWEYRREPPEDWNRPLPEWSKLHEQTRLAKYQQLKEEGKLAELDKYTFKMCVIS</sequence>
<reference evidence="5 6" key="1">
    <citation type="submission" date="2024-01" db="EMBL/GenBank/DDBJ databases">
        <title>The genome of the rayed Mediterranean limpet Patella caerulea (Linnaeus, 1758).</title>
        <authorList>
            <person name="Anh-Thu Weber A."/>
            <person name="Halstead-Nussloch G."/>
        </authorList>
    </citation>
    <scope>NUCLEOTIDE SEQUENCE [LARGE SCALE GENOMIC DNA]</scope>
    <source>
        <strain evidence="5">AATW-2023a</strain>
        <tissue evidence="5">Whole specimen</tissue>
    </source>
</reference>
<comment type="caution">
    <text evidence="5">The sequence shown here is derived from an EMBL/GenBank/DDBJ whole genome shotgun (WGS) entry which is preliminary data.</text>
</comment>
<accession>A0AAN8KCT9</accession>
<comment type="subcellular location">
    <subcellularLocation>
        <location evidence="2">Synaptic cleft</location>
    </subcellularLocation>
</comment>
<protein>
    <recommendedName>
        <fullName evidence="3">Synaptic plasticity regulator PANTS</fullName>
    </recommendedName>
    <alternativeName>
        <fullName evidence="4">Plasticity-associated neural transcript short</fullName>
    </alternativeName>
</protein>
<dbReference type="PANTHER" id="PTHR28052">
    <property type="entry name" value="UPF0545 PROTEIN C22ORF39"/>
    <property type="match status" value="1"/>
</dbReference>
<comment type="similarity">
    <text evidence="1">Belongs to the UPF0545 family.</text>
</comment>
<evidence type="ECO:0000256" key="1">
    <source>
        <dbReference type="ARBA" id="ARBA00006412"/>
    </source>
</evidence>
<organism evidence="5 6">
    <name type="scientific">Patella caerulea</name>
    <name type="common">Rayed Mediterranean limpet</name>
    <dbReference type="NCBI Taxonomy" id="87958"/>
    <lineage>
        <taxon>Eukaryota</taxon>
        <taxon>Metazoa</taxon>
        <taxon>Spiralia</taxon>
        <taxon>Lophotrochozoa</taxon>
        <taxon>Mollusca</taxon>
        <taxon>Gastropoda</taxon>
        <taxon>Patellogastropoda</taxon>
        <taxon>Patelloidea</taxon>
        <taxon>Patellidae</taxon>
        <taxon>Patella</taxon>
    </lineage>
</organism>
<dbReference type="InterPro" id="IPR021475">
    <property type="entry name" value="Pants/Emi1-like"/>
</dbReference>
<keyword evidence="6" id="KW-1185">Reference proteome</keyword>
<dbReference type="AlphaFoldDB" id="A0AAN8KCT9"/>
<evidence type="ECO:0000313" key="6">
    <source>
        <dbReference type="Proteomes" id="UP001347796"/>
    </source>
</evidence>
<dbReference type="Proteomes" id="UP001347796">
    <property type="component" value="Unassembled WGS sequence"/>
</dbReference>
<evidence type="ECO:0000256" key="2">
    <source>
        <dbReference type="ARBA" id="ARBA00043942"/>
    </source>
</evidence>
<dbReference type="Pfam" id="PF11326">
    <property type="entry name" value="PANTS-like"/>
    <property type="match status" value="1"/>
</dbReference>
<dbReference type="GO" id="GO:0043083">
    <property type="term" value="C:synaptic cleft"/>
    <property type="evidence" value="ECO:0007669"/>
    <property type="project" value="UniProtKB-SubCell"/>
</dbReference>
<evidence type="ECO:0000256" key="3">
    <source>
        <dbReference type="ARBA" id="ARBA00044072"/>
    </source>
</evidence>